<name>A0AAD4HG59_9AGAM</name>
<keyword evidence="3" id="KW-1185">Reference proteome</keyword>
<feature type="domain" description="CHAT" evidence="1">
    <location>
        <begin position="1"/>
        <end position="45"/>
    </location>
</feature>
<reference evidence="2" key="1">
    <citation type="journal article" date="2020" name="New Phytol.">
        <title>Comparative genomics reveals dynamic genome evolution in host specialist ectomycorrhizal fungi.</title>
        <authorList>
            <person name="Lofgren L.A."/>
            <person name="Nguyen N.H."/>
            <person name="Vilgalys R."/>
            <person name="Ruytinx J."/>
            <person name="Liao H.L."/>
            <person name="Branco S."/>
            <person name="Kuo A."/>
            <person name="LaButti K."/>
            <person name="Lipzen A."/>
            <person name="Andreopoulos W."/>
            <person name="Pangilinan J."/>
            <person name="Riley R."/>
            <person name="Hundley H."/>
            <person name="Na H."/>
            <person name="Barry K."/>
            <person name="Grigoriev I.V."/>
            <person name="Stajich J.E."/>
            <person name="Kennedy P.G."/>
        </authorList>
    </citation>
    <scope>NUCLEOTIDE SEQUENCE</scope>
    <source>
        <strain evidence="2">FC203</strain>
    </source>
</reference>
<evidence type="ECO:0000259" key="1">
    <source>
        <dbReference type="Pfam" id="PF12770"/>
    </source>
</evidence>
<organism evidence="2 3">
    <name type="scientific">Suillus fuscotomentosus</name>
    <dbReference type="NCBI Taxonomy" id="1912939"/>
    <lineage>
        <taxon>Eukaryota</taxon>
        <taxon>Fungi</taxon>
        <taxon>Dikarya</taxon>
        <taxon>Basidiomycota</taxon>
        <taxon>Agaricomycotina</taxon>
        <taxon>Agaricomycetes</taxon>
        <taxon>Agaricomycetidae</taxon>
        <taxon>Boletales</taxon>
        <taxon>Suillineae</taxon>
        <taxon>Suillaceae</taxon>
        <taxon>Suillus</taxon>
    </lineage>
</organism>
<protein>
    <recommendedName>
        <fullName evidence="1">CHAT domain-containing protein</fullName>
    </recommendedName>
</protein>
<dbReference type="Proteomes" id="UP001195769">
    <property type="component" value="Unassembled WGS sequence"/>
</dbReference>
<dbReference type="InterPro" id="IPR024983">
    <property type="entry name" value="CHAT_dom"/>
</dbReference>
<evidence type="ECO:0000313" key="3">
    <source>
        <dbReference type="Proteomes" id="UP001195769"/>
    </source>
</evidence>
<dbReference type="GeneID" id="64670013"/>
<proteinExistence type="predicted"/>
<sequence>LSACRTNVGDEKSPDESIHLAAAMQFSGLRSAIGFMWSVEDEASKTYSWLSAIILCLSFKSVKQGFDIGRLVWSPRNPVE</sequence>
<dbReference type="AlphaFoldDB" id="A0AAD4HG59"/>
<evidence type="ECO:0000313" key="2">
    <source>
        <dbReference type="EMBL" id="KAG1895363.1"/>
    </source>
</evidence>
<dbReference type="EMBL" id="JABBWK010000067">
    <property type="protein sequence ID" value="KAG1895363.1"/>
    <property type="molecule type" value="Genomic_DNA"/>
</dbReference>
<dbReference type="Pfam" id="PF12770">
    <property type="entry name" value="CHAT"/>
    <property type="match status" value="1"/>
</dbReference>
<feature type="non-terminal residue" evidence="2">
    <location>
        <position position="1"/>
    </location>
</feature>
<dbReference type="RefSeq" id="XP_041220939.1">
    <property type="nucleotide sequence ID" value="XM_041375715.1"/>
</dbReference>
<accession>A0AAD4HG59</accession>
<gene>
    <name evidence="2" type="ORF">F5891DRAFT_960302</name>
</gene>
<comment type="caution">
    <text evidence="2">The sequence shown here is derived from an EMBL/GenBank/DDBJ whole genome shotgun (WGS) entry which is preliminary data.</text>
</comment>